<proteinExistence type="predicted"/>
<protein>
    <submittedName>
        <fullName evidence="2">Uncharacterized protein</fullName>
    </submittedName>
</protein>
<feature type="transmembrane region" description="Helical" evidence="1">
    <location>
        <begin position="186"/>
        <end position="204"/>
    </location>
</feature>
<evidence type="ECO:0000313" key="3">
    <source>
        <dbReference type="Proteomes" id="UP001227230"/>
    </source>
</evidence>
<evidence type="ECO:0000256" key="1">
    <source>
        <dbReference type="SAM" id="Phobius"/>
    </source>
</evidence>
<accession>A0ABY9BZ82</accession>
<evidence type="ECO:0000313" key="2">
    <source>
        <dbReference type="EMBL" id="WJZ87834.1"/>
    </source>
</evidence>
<feature type="transmembrane region" description="Helical" evidence="1">
    <location>
        <begin position="268"/>
        <end position="288"/>
    </location>
</feature>
<dbReference type="EMBL" id="CP126652">
    <property type="protein sequence ID" value="WJZ87834.1"/>
    <property type="molecule type" value="Genomic_DNA"/>
</dbReference>
<feature type="transmembrane region" description="Helical" evidence="1">
    <location>
        <begin position="17"/>
        <end position="40"/>
    </location>
</feature>
<gene>
    <name evidence="2" type="ORF">VitviT2T_007184</name>
</gene>
<organism evidence="2 3">
    <name type="scientific">Vitis vinifera</name>
    <name type="common">Grape</name>
    <dbReference type="NCBI Taxonomy" id="29760"/>
    <lineage>
        <taxon>Eukaryota</taxon>
        <taxon>Viridiplantae</taxon>
        <taxon>Streptophyta</taxon>
        <taxon>Embryophyta</taxon>
        <taxon>Tracheophyta</taxon>
        <taxon>Spermatophyta</taxon>
        <taxon>Magnoliopsida</taxon>
        <taxon>eudicotyledons</taxon>
        <taxon>Gunneridae</taxon>
        <taxon>Pentapetalae</taxon>
        <taxon>rosids</taxon>
        <taxon>Vitales</taxon>
        <taxon>Vitaceae</taxon>
        <taxon>Viteae</taxon>
        <taxon>Vitis</taxon>
    </lineage>
</organism>
<dbReference type="Proteomes" id="UP001227230">
    <property type="component" value="Chromosome 5"/>
</dbReference>
<keyword evidence="1" id="KW-0812">Transmembrane</keyword>
<feature type="transmembrane region" description="Helical" evidence="1">
    <location>
        <begin position="152"/>
        <end position="174"/>
    </location>
</feature>
<reference evidence="2 3" key="1">
    <citation type="journal article" date="2023" name="Hortic Res">
        <title>The complete reference genome for grapevine (Vitis vinifera L.) genetics and breeding.</title>
        <authorList>
            <person name="Shi X."/>
            <person name="Cao S."/>
            <person name="Wang X."/>
            <person name="Huang S."/>
            <person name="Wang Y."/>
            <person name="Liu Z."/>
            <person name="Liu W."/>
            <person name="Leng X."/>
            <person name="Peng Y."/>
            <person name="Wang N."/>
            <person name="Wang Y."/>
            <person name="Ma Z."/>
            <person name="Xu X."/>
            <person name="Zhang F."/>
            <person name="Xue H."/>
            <person name="Zhong H."/>
            <person name="Wang Y."/>
            <person name="Zhang K."/>
            <person name="Velt A."/>
            <person name="Avia K."/>
            <person name="Holtgrawe D."/>
            <person name="Grimplet J."/>
            <person name="Matus J.T."/>
            <person name="Ware D."/>
            <person name="Wu X."/>
            <person name="Wang H."/>
            <person name="Liu C."/>
            <person name="Fang Y."/>
            <person name="Rustenholz C."/>
            <person name="Cheng Z."/>
            <person name="Xiao H."/>
            <person name="Zhou Y."/>
        </authorList>
    </citation>
    <scope>NUCLEOTIDE SEQUENCE [LARGE SCALE GENOMIC DNA]</scope>
    <source>
        <strain evidence="3">cv. Pinot noir / PN40024</strain>
        <tissue evidence="2">Leaf</tissue>
    </source>
</reference>
<feature type="transmembrane region" description="Helical" evidence="1">
    <location>
        <begin position="385"/>
        <end position="403"/>
    </location>
</feature>
<keyword evidence="1" id="KW-0472">Membrane</keyword>
<keyword evidence="3" id="KW-1185">Reference proteome</keyword>
<feature type="transmembrane region" description="Helical" evidence="1">
    <location>
        <begin position="321"/>
        <end position="341"/>
    </location>
</feature>
<keyword evidence="1" id="KW-1133">Transmembrane helix</keyword>
<name>A0ABY9BZ82_VITVI</name>
<feature type="transmembrane region" description="Helical" evidence="1">
    <location>
        <begin position="361"/>
        <end position="378"/>
    </location>
</feature>
<feature type="transmembrane region" description="Helical" evidence="1">
    <location>
        <begin position="76"/>
        <end position="98"/>
    </location>
</feature>
<sequence>MAFGAIAYFRFGVQSRVLFLFGVQSHIFVLAFRAIAYLHFSVQSRVSIPTWRSEPLPTFVLAFRATSSFRHSESCFYFFMAFGAITSSFGVQSCFVSFDIQSHHSFTVYDIRSHHATLSVRHSEPSSSYFQFWRSEPSLSHSRFRRSKPSPLPSLTFMVAFPVLAFRAIITYSFDIQSHHYHFSVSVFRAILIASSISAFRAIITSQFGVQSHHRSQFWHSKPSSFSILAFRAIIASQFWRSEPSLFSVWGSEPSSLISFGVQSHHRFSVLAFRAVITIFSLVFRAVITSQFWRSEPSLFSVWGSEPSSLISFGVQSHHRFSVLAFRAVITIFSLVFRAVITSQFWRSEPSLFSVWCSKPSSLLSLAFRAIIVLSFGVQSHHRFSVLAFRAITIFSLAFRAFITSQLVVRPLLILGMIFRVTFGDVLRGSLGPQCGFRDILRHYFLLRLEPLCSSVNLNPHLAAARFLSGGAFMRFYVCQLEKGWGGDIFLETSAA</sequence>